<proteinExistence type="inferred from homology"/>
<organism evidence="5 6">
    <name type="scientific">Rhizoctonia solani</name>
    <dbReference type="NCBI Taxonomy" id="456999"/>
    <lineage>
        <taxon>Eukaryota</taxon>
        <taxon>Fungi</taxon>
        <taxon>Dikarya</taxon>
        <taxon>Basidiomycota</taxon>
        <taxon>Agaricomycotina</taxon>
        <taxon>Agaricomycetes</taxon>
        <taxon>Cantharellales</taxon>
        <taxon>Ceratobasidiaceae</taxon>
        <taxon>Rhizoctonia</taxon>
    </lineage>
</organism>
<dbReference type="Proteomes" id="UP000663831">
    <property type="component" value="Unassembled WGS sequence"/>
</dbReference>
<keyword evidence="2" id="KW-0143">Chaperone</keyword>
<name>A0A8H3D964_9AGAM</name>
<comment type="caution">
    <text evidence="5">The sequence shown here is derived from an EMBL/GenBank/DDBJ whole genome shotgun (WGS) entry which is preliminary data.</text>
</comment>
<dbReference type="InterPro" id="IPR019151">
    <property type="entry name" value="Proteasome_assmbl_chaperone_2"/>
</dbReference>
<dbReference type="AlphaFoldDB" id="A0A8H3D964"/>
<gene>
    <name evidence="5" type="ORF">RDB_LOCUS134261</name>
</gene>
<dbReference type="GO" id="GO:0005634">
    <property type="term" value="C:nucleus"/>
    <property type="evidence" value="ECO:0007669"/>
    <property type="project" value="TreeGrafter"/>
</dbReference>
<accession>A0A8H3D964</accession>
<dbReference type="GO" id="GO:0043248">
    <property type="term" value="P:proteasome assembly"/>
    <property type="evidence" value="ECO:0007669"/>
    <property type="project" value="TreeGrafter"/>
</dbReference>
<comment type="similarity">
    <text evidence="3">Belongs to the PSMG2 family.</text>
</comment>
<dbReference type="InterPro" id="IPR016562">
    <property type="entry name" value="Proteasome_assmbl_chp_2_euk"/>
</dbReference>
<evidence type="ECO:0000256" key="1">
    <source>
        <dbReference type="ARBA" id="ARBA00019186"/>
    </source>
</evidence>
<evidence type="ECO:0000256" key="2">
    <source>
        <dbReference type="ARBA" id="ARBA00023186"/>
    </source>
</evidence>
<dbReference type="PANTHER" id="PTHR12970:SF1">
    <property type="entry name" value="PROTEASOME ASSEMBLY CHAPERONE 2"/>
    <property type="match status" value="1"/>
</dbReference>
<dbReference type="EMBL" id="CAJMWV010005599">
    <property type="protein sequence ID" value="CAE6513332.1"/>
    <property type="molecule type" value="Genomic_DNA"/>
</dbReference>
<evidence type="ECO:0000256" key="4">
    <source>
        <dbReference type="SAM" id="MobiDB-lite"/>
    </source>
</evidence>
<dbReference type="GO" id="GO:0005829">
    <property type="term" value="C:cytosol"/>
    <property type="evidence" value="ECO:0007669"/>
    <property type="project" value="TreeGrafter"/>
</dbReference>
<dbReference type="PANTHER" id="PTHR12970">
    <property type="entry name" value="PROTEASOME ASSEMBLY CHAPERONE 2"/>
    <property type="match status" value="1"/>
</dbReference>
<dbReference type="SUPFAM" id="SSF159659">
    <property type="entry name" value="Cgl1923-like"/>
    <property type="match status" value="1"/>
</dbReference>
<reference evidence="5" key="1">
    <citation type="submission" date="2021-01" db="EMBL/GenBank/DDBJ databases">
        <authorList>
            <person name="Kaushik A."/>
        </authorList>
    </citation>
    <scope>NUCLEOTIDE SEQUENCE</scope>
    <source>
        <strain evidence="5">AG3-1AP</strain>
    </source>
</reference>
<dbReference type="InterPro" id="IPR038389">
    <property type="entry name" value="PSMG2_sf"/>
</dbReference>
<dbReference type="Pfam" id="PF09754">
    <property type="entry name" value="PAC2"/>
    <property type="match status" value="1"/>
</dbReference>
<dbReference type="Gene3D" id="3.40.50.10900">
    <property type="entry name" value="PAC-like subunit"/>
    <property type="match status" value="1"/>
</dbReference>
<evidence type="ECO:0000313" key="5">
    <source>
        <dbReference type="EMBL" id="CAE6513332.1"/>
    </source>
</evidence>
<protein>
    <recommendedName>
        <fullName evidence="1">Proteasome assembly chaperone 2</fullName>
    </recommendedName>
</protein>
<evidence type="ECO:0000313" key="6">
    <source>
        <dbReference type="Proteomes" id="UP000663831"/>
    </source>
</evidence>
<sequence length="918" mass="100832">MSDRPFFRLSSGPGLPTEKSNTVLIVPVVSAGNVSQLCADLLIHTLLLRQVGIFDPGYYAPAVGGQDGEHNTRISTPMELFGLPGGDIFVLQQRSPVLKDRKEEFVSKLLQTIDSSGFGSVLYLVGSDQSARTDAQMGSNCYVILAKDTTRDSIISTPLAGLLELPPLGHSLADQLGPETSVIPGTGLARRLLRASGATPSIALIQYVAEGDNIPDAHAMAAAVAETLKMQIPEWTQPPSWKCAMFGMPADQQLFGYLATPVSSVMDPSTRPTCSARYPHETRCVRPAECESKWCSTHEEIEGKLLKLYKRHTTALEADVSLHKDSFTARSVALKSGTTDVMVTLDVLRNWYAEARNQWVLATRTLDTRVRHHNAFYHGGDAGHRQYLDFLRSLILELEGLMQKCDELLLQKECAKWVQTSTLPANNSVGCAVESNPGSSEHAGISAHGDRGPKPTGGEQTLLTPPPSPASSRRRKNKRNSVSSLEPAGCESASCPDEIACKDSQKRNSTIQRLCVFLEPDDGISCRAEVFATFFRRAIARSPSLFVRARTWEAETGPIATDAISSHPSAITGTSAKVVADFIRATALTQNELERLVKKLPFVRGESMSAELIRGAVADTFRPDNVDHISSGKCIHLLGGWVFEKTWSLPMSLHAWDALHQLVACAGCALGVSRSFEEALLVRRFAFVGGCWGEARRLGVPVPSCLPAGAIPRFPRWQDQCSSVEIAMRILNVWLAADNRKTKRSELKKFTPKTHGMKSTYSEHEERHWAYMRMCRSDERLVSFVDALSTSSNFTVMAQINTKPKPTHIHVPTKECDAWVSRVRSGTTAVARRSARWTTSTIFKMEIFDYFHQRAPEAKAGLTYLDETEILDVVVMDNTNGEWAAFLQRVGDTLLTACGYSSLDCMLAGELATAKEFL</sequence>
<evidence type="ECO:0000256" key="3">
    <source>
        <dbReference type="ARBA" id="ARBA00025745"/>
    </source>
</evidence>
<feature type="region of interest" description="Disordered" evidence="4">
    <location>
        <begin position="433"/>
        <end position="492"/>
    </location>
</feature>